<proteinExistence type="predicted"/>
<name>A0ABU9X173_9MICC</name>
<protein>
    <submittedName>
        <fullName evidence="2">Uncharacterized protein</fullName>
    </submittedName>
</protein>
<comment type="caution">
    <text evidence="2">The sequence shown here is derived from an EMBL/GenBank/DDBJ whole genome shotgun (WGS) entry which is preliminary data.</text>
</comment>
<keyword evidence="3" id="KW-1185">Reference proteome</keyword>
<accession>A0ABU9X173</accession>
<feature type="region of interest" description="Disordered" evidence="1">
    <location>
        <begin position="1"/>
        <end position="30"/>
    </location>
</feature>
<organism evidence="2 3">
    <name type="scientific">Sinomonas halotolerans</name>
    <dbReference type="NCBI Taxonomy" id="1644133"/>
    <lineage>
        <taxon>Bacteria</taxon>
        <taxon>Bacillati</taxon>
        <taxon>Actinomycetota</taxon>
        <taxon>Actinomycetes</taxon>
        <taxon>Micrococcales</taxon>
        <taxon>Micrococcaceae</taxon>
        <taxon>Sinomonas</taxon>
    </lineage>
</organism>
<evidence type="ECO:0000256" key="1">
    <source>
        <dbReference type="SAM" id="MobiDB-lite"/>
    </source>
</evidence>
<reference evidence="2 3" key="1">
    <citation type="submission" date="2024-05" db="EMBL/GenBank/DDBJ databases">
        <title>Sinomonas sp. nov., isolated from a waste landfill.</title>
        <authorList>
            <person name="Zhao Y."/>
        </authorList>
    </citation>
    <scope>NUCLEOTIDE SEQUENCE [LARGE SCALE GENOMIC DNA]</scope>
    <source>
        <strain evidence="2 3">CCTCC AB2014300</strain>
    </source>
</reference>
<dbReference type="EMBL" id="JBDFRB010000008">
    <property type="protein sequence ID" value="MEN2745016.1"/>
    <property type="molecule type" value="Genomic_DNA"/>
</dbReference>
<evidence type="ECO:0000313" key="3">
    <source>
        <dbReference type="Proteomes" id="UP001422074"/>
    </source>
</evidence>
<dbReference type="Proteomes" id="UP001422074">
    <property type="component" value="Unassembled WGS sequence"/>
</dbReference>
<sequence length="81" mass="9148">MSPKNEWSAVIHDRGRARGDSGKRGNPAASLRRQQFVRRLGSMVAIPTEPRIRQPAQRLSVAELAKQFHLRSFTYIAEFSG</sequence>
<evidence type="ECO:0000313" key="2">
    <source>
        <dbReference type="EMBL" id="MEN2745016.1"/>
    </source>
</evidence>
<feature type="compositionally biased region" description="Basic and acidic residues" evidence="1">
    <location>
        <begin position="11"/>
        <end position="23"/>
    </location>
</feature>
<dbReference type="RefSeq" id="WP_345885371.1">
    <property type="nucleotide sequence ID" value="NZ_JBDFRB010000008.1"/>
</dbReference>
<gene>
    <name evidence="2" type="ORF">ABCQ75_10765</name>
</gene>